<reference evidence="1 2" key="1">
    <citation type="journal article" date="2008" name="Nat. Biotechnol.">
        <title>Genome sequencing and analysis of the filamentous fungus Penicillium chrysogenum.</title>
        <authorList>
            <person name="van den Berg M.A."/>
            <person name="Albang R."/>
            <person name="Albermann K."/>
            <person name="Badger J.H."/>
            <person name="Daran J.-M."/>
            <person name="Driessen A.J.M."/>
            <person name="Garcia-Estrada C."/>
            <person name="Fedorova N.D."/>
            <person name="Harris D.M."/>
            <person name="Heijne W.H.M."/>
            <person name="Joardar V.S."/>
            <person name="Kiel J.A.K.W."/>
            <person name="Kovalchuk A."/>
            <person name="Martin J.F."/>
            <person name="Nierman W.C."/>
            <person name="Nijland J.G."/>
            <person name="Pronk J.T."/>
            <person name="Roubos J.A."/>
            <person name="van der Klei I.J."/>
            <person name="van Peij N.N.M.E."/>
            <person name="Veenhuis M."/>
            <person name="von Doehren H."/>
            <person name="Wagner C."/>
            <person name="Wortman J.R."/>
            <person name="Bovenberg R.A.L."/>
        </authorList>
    </citation>
    <scope>NUCLEOTIDE SEQUENCE [LARGE SCALE GENOMIC DNA]</scope>
    <source>
        <strain evidence="2">ATCC 28089 / DSM 1075 / NRRL 1951 / Wisconsin 54-1255</strain>
    </source>
</reference>
<dbReference type="AlphaFoldDB" id="B6H4B9"/>
<dbReference type="EMBL" id="AM920428">
    <property type="protein sequence ID" value="CAP91905.1"/>
    <property type="molecule type" value="Genomic_DNA"/>
</dbReference>
<proteinExistence type="predicted"/>
<gene>
    <name evidence="1" type="ORF">Pc13g08360</name>
    <name evidence="1" type="ORF">PCH_Pc13g08360</name>
</gene>
<protein>
    <submittedName>
        <fullName evidence="1">Uncharacterized protein</fullName>
    </submittedName>
</protein>
<dbReference type="HOGENOM" id="CLU_1409217_0_0_1"/>
<keyword evidence="2" id="KW-1185">Reference proteome</keyword>
<accession>B6H4B9</accession>
<evidence type="ECO:0000313" key="1">
    <source>
        <dbReference type="EMBL" id="CAP91905.1"/>
    </source>
</evidence>
<sequence length="193" mass="21331">MQRGSQMYALGRTITTCEGLSPGLSICPKKKRENPGIRKGEEIVGMRSRRKDNNLLSPLGTGVACPQEIDFKRDMQTLLDQYPATTCIVRSLWGTPECSARSSGRKRPMIDCWTWMAGKSLIPGVTLYVIRGLSIGSRRVFSIPKASSPWGTGGCRGKAFSPTGGFTQAARLELRSMVFPGFRELFSIHLWTI</sequence>
<dbReference type="Proteomes" id="UP000000724">
    <property type="component" value="Contig Pc00c13"/>
</dbReference>
<name>B6H4B9_PENRW</name>
<dbReference type="VEuPathDB" id="FungiDB:PCH_Pc13g08360"/>
<evidence type="ECO:0000313" key="2">
    <source>
        <dbReference type="Proteomes" id="UP000000724"/>
    </source>
</evidence>
<organism evidence="1 2">
    <name type="scientific">Penicillium rubens (strain ATCC 28089 / DSM 1075 / NRRL 1951 / Wisconsin 54-1255)</name>
    <name type="common">Penicillium chrysogenum</name>
    <dbReference type="NCBI Taxonomy" id="500485"/>
    <lineage>
        <taxon>Eukaryota</taxon>
        <taxon>Fungi</taxon>
        <taxon>Dikarya</taxon>
        <taxon>Ascomycota</taxon>
        <taxon>Pezizomycotina</taxon>
        <taxon>Eurotiomycetes</taxon>
        <taxon>Eurotiomycetidae</taxon>
        <taxon>Eurotiales</taxon>
        <taxon>Aspergillaceae</taxon>
        <taxon>Penicillium</taxon>
        <taxon>Penicillium chrysogenum species complex</taxon>
    </lineage>
</organism>